<name>A0AAV6MV92_9ROSI</name>
<organism evidence="1 2">
    <name type="scientific">Cucurbita argyrosperma subsp. sororia</name>
    <dbReference type="NCBI Taxonomy" id="37648"/>
    <lineage>
        <taxon>Eukaryota</taxon>
        <taxon>Viridiplantae</taxon>
        <taxon>Streptophyta</taxon>
        <taxon>Embryophyta</taxon>
        <taxon>Tracheophyta</taxon>
        <taxon>Spermatophyta</taxon>
        <taxon>Magnoliopsida</taxon>
        <taxon>eudicotyledons</taxon>
        <taxon>Gunneridae</taxon>
        <taxon>Pentapetalae</taxon>
        <taxon>rosids</taxon>
        <taxon>fabids</taxon>
        <taxon>Cucurbitales</taxon>
        <taxon>Cucurbitaceae</taxon>
        <taxon>Cucurbiteae</taxon>
        <taxon>Cucurbita</taxon>
    </lineage>
</organism>
<dbReference type="Proteomes" id="UP000685013">
    <property type="component" value="Chromosome 11"/>
</dbReference>
<reference evidence="1 2" key="1">
    <citation type="journal article" date="2021" name="Hortic Res">
        <title>The domestication of Cucurbita argyrosperma as revealed by the genome of its wild relative.</title>
        <authorList>
            <person name="Barrera-Redondo J."/>
            <person name="Sanchez-de la Vega G."/>
            <person name="Aguirre-Liguori J.A."/>
            <person name="Castellanos-Morales G."/>
            <person name="Gutierrez-Guerrero Y.T."/>
            <person name="Aguirre-Dugua X."/>
            <person name="Aguirre-Planter E."/>
            <person name="Tenaillon M.I."/>
            <person name="Lira-Saade R."/>
            <person name="Eguiarte L.E."/>
        </authorList>
    </citation>
    <scope>NUCLEOTIDE SEQUENCE [LARGE SCALE GENOMIC DNA]</scope>
    <source>
        <strain evidence="1">JBR-2021</strain>
    </source>
</reference>
<gene>
    <name evidence="1" type="ORF">SDJN03_16738</name>
</gene>
<dbReference type="AlphaFoldDB" id="A0AAV6MV92"/>
<evidence type="ECO:0000313" key="1">
    <source>
        <dbReference type="EMBL" id="KAG6588173.1"/>
    </source>
</evidence>
<comment type="caution">
    <text evidence="1">The sequence shown here is derived from an EMBL/GenBank/DDBJ whole genome shotgun (WGS) entry which is preliminary data.</text>
</comment>
<feature type="non-terminal residue" evidence="1">
    <location>
        <position position="1"/>
    </location>
</feature>
<dbReference type="EMBL" id="JAGKQH010000011">
    <property type="protein sequence ID" value="KAG6588173.1"/>
    <property type="molecule type" value="Genomic_DNA"/>
</dbReference>
<protein>
    <submittedName>
        <fullName evidence="1">Uncharacterized protein</fullName>
    </submittedName>
</protein>
<sequence length="137" mass="15439">MEDLDLESSFRWGCFCVPIGGILLFCTPKDGVWVSGSALLLCEKIRRMVVCVLLSFLFMLARETKEALPSEEVAEEHWFAPSPPEVEPSSFSTAIGQSLEQHSPTLSRNHHCLFTHCNAFFPLIRMAFVSYQWPSVA</sequence>
<keyword evidence="2" id="KW-1185">Reference proteome</keyword>
<evidence type="ECO:0000313" key="2">
    <source>
        <dbReference type="Proteomes" id="UP000685013"/>
    </source>
</evidence>
<accession>A0AAV6MV92</accession>
<proteinExistence type="predicted"/>